<evidence type="ECO:0000313" key="12">
    <source>
        <dbReference type="Proteomes" id="UP000440578"/>
    </source>
</evidence>
<comment type="caution">
    <text evidence="11">The sequence shown here is derived from an EMBL/GenBank/DDBJ whole genome shotgun (WGS) entry which is preliminary data.</text>
</comment>
<evidence type="ECO:0000256" key="4">
    <source>
        <dbReference type="ARBA" id="ARBA00022771"/>
    </source>
</evidence>
<keyword evidence="6" id="KW-0805">Transcription regulation</keyword>
<feature type="domain" description="C2H2-type" evidence="10">
    <location>
        <begin position="101"/>
        <end position="128"/>
    </location>
</feature>
<sequence length="268" mass="30642">MVVRKVDNGDTAKPEYECRECQKRFTTFSHWKYHISCRTGKARYRSSQCSWTGNVKQHYNYHMDRHKGVTPTHVCKVCSAKFLQKSTLDRHMATHSTEGGLQCAQCLTRFTCQYNYQRHLRTHTGEKPFVCQLCQKAFSDQGNLKKHMLKHTAGAEERCPVCPEPKLYRTPATLAQHLRECHDLPRPAQRHSCPAPGCWQSTSLAARTCAGTSVFTPQLTHYQNHLRQLIGDAAFEGLSTMFDNLRNNVVACMSARHQDKDGRVSRPS</sequence>
<evidence type="ECO:0000256" key="1">
    <source>
        <dbReference type="ARBA" id="ARBA00004123"/>
    </source>
</evidence>
<feature type="domain" description="C2H2-type" evidence="10">
    <location>
        <begin position="129"/>
        <end position="156"/>
    </location>
</feature>
<dbReference type="PROSITE" id="PS50157">
    <property type="entry name" value="ZINC_FINGER_C2H2_2"/>
    <property type="match status" value="4"/>
</dbReference>
<dbReference type="FunFam" id="3.30.160.60:FF:000130">
    <property type="entry name" value="Spalt-like transcription factor 4"/>
    <property type="match status" value="1"/>
</dbReference>
<evidence type="ECO:0000256" key="8">
    <source>
        <dbReference type="ARBA" id="ARBA00023242"/>
    </source>
</evidence>
<comment type="subcellular location">
    <subcellularLocation>
        <location evidence="1">Nucleus</location>
    </subcellularLocation>
</comment>
<name>A0A6A4WJW9_AMPAM</name>
<protein>
    <submittedName>
        <fullName evidence="11">Zinc finger protein 426</fullName>
    </submittedName>
</protein>
<feature type="domain" description="C2H2-type" evidence="10">
    <location>
        <begin position="16"/>
        <end position="43"/>
    </location>
</feature>
<evidence type="ECO:0000256" key="3">
    <source>
        <dbReference type="ARBA" id="ARBA00022737"/>
    </source>
</evidence>
<evidence type="ECO:0000256" key="7">
    <source>
        <dbReference type="ARBA" id="ARBA00023163"/>
    </source>
</evidence>
<dbReference type="InterPro" id="IPR036236">
    <property type="entry name" value="Znf_C2H2_sf"/>
</dbReference>
<dbReference type="Pfam" id="PF00096">
    <property type="entry name" value="zf-C2H2"/>
    <property type="match status" value="2"/>
</dbReference>
<evidence type="ECO:0000259" key="10">
    <source>
        <dbReference type="PROSITE" id="PS50157"/>
    </source>
</evidence>
<keyword evidence="3" id="KW-0677">Repeat</keyword>
<organism evidence="11 12">
    <name type="scientific">Amphibalanus amphitrite</name>
    <name type="common">Striped barnacle</name>
    <name type="synonym">Balanus amphitrite</name>
    <dbReference type="NCBI Taxonomy" id="1232801"/>
    <lineage>
        <taxon>Eukaryota</taxon>
        <taxon>Metazoa</taxon>
        <taxon>Ecdysozoa</taxon>
        <taxon>Arthropoda</taxon>
        <taxon>Crustacea</taxon>
        <taxon>Multicrustacea</taxon>
        <taxon>Cirripedia</taxon>
        <taxon>Thoracica</taxon>
        <taxon>Thoracicalcarea</taxon>
        <taxon>Balanomorpha</taxon>
        <taxon>Balanoidea</taxon>
        <taxon>Balanidae</taxon>
        <taxon>Amphibalaninae</taxon>
        <taxon>Amphibalanus</taxon>
    </lineage>
</organism>
<dbReference type="GO" id="GO:0008270">
    <property type="term" value="F:zinc ion binding"/>
    <property type="evidence" value="ECO:0007669"/>
    <property type="project" value="UniProtKB-KW"/>
</dbReference>
<keyword evidence="12" id="KW-1185">Reference proteome</keyword>
<feature type="domain" description="C2H2-type" evidence="10">
    <location>
        <begin position="73"/>
        <end position="100"/>
    </location>
</feature>
<evidence type="ECO:0000256" key="2">
    <source>
        <dbReference type="ARBA" id="ARBA00022723"/>
    </source>
</evidence>
<keyword evidence="5" id="KW-0862">Zinc</keyword>
<dbReference type="PANTHER" id="PTHR24394:SF29">
    <property type="entry name" value="MYONEURIN"/>
    <property type="match status" value="1"/>
</dbReference>
<keyword evidence="2" id="KW-0479">Metal-binding</keyword>
<dbReference type="SUPFAM" id="SSF57667">
    <property type="entry name" value="beta-beta-alpha zinc fingers"/>
    <property type="match status" value="3"/>
</dbReference>
<proteinExistence type="predicted"/>
<dbReference type="PROSITE" id="PS00028">
    <property type="entry name" value="ZINC_FINGER_C2H2_1"/>
    <property type="match status" value="3"/>
</dbReference>
<keyword evidence="4 9" id="KW-0863">Zinc-finger</keyword>
<dbReference type="GO" id="GO:0000981">
    <property type="term" value="F:DNA-binding transcription factor activity, RNA polymerase II-specific"/>
    <property type="evidence" value="ECO:0007669"/>
    <property type="project" value="TreeGrafter"/>
</dbReference>
<gene>
    <name evidence="11" type="primary">ZNF426</name>
    <name evidence="11" type="ORF">FJT64_021483</name>
</gene>
<dbReference type="Proteomes" id="UP000440578">
    <property type="component" value="Unassembled WGS sequence"/>
</dbReference>
<evidence type="ECO:0000256" key="9">
    <source>
        <dbReference type="PROSITE-ProRule" id="PRU00042"/>
    </source>
</evidence>
<evidence type="ECO:0000256" key="6">
    <source>
        <dbReference type="ARBA" id="ARBA00023015"/>
    </source>
</evidence>
<dbReference type="SMART" id="SM00355">
    <property type="entry name" value="ZnF_C2H2"/>
    <property type="match status" value="6"/>
</dbReference>
<accession>A0A6A4WJW9</accession>
<dbReference type="GO" id="GO:0005634">
    <property type="term" value="C:nucleus"/>
    <property type="evidence" value="ECO:0007669"/>
    <property type="project" value="UniProtKB-SubCell"/>
</dbReference>
<dbReference type="OrthoDB" id="9885925at2759"/>
<dbReference type="AlphaFoldDB" id="A0A6A4WJW9"/>
<evidence type="ECO:0000313" key="11">
    <source>
        <dbReference type="EMBL" id="KAF0307135.1"/>
    </source>
</evidence>
<keyword evidence="7" id="KW-0804">Transcription</keyword>
<keyword evidence="8" id="KW-0539">Nucleus</keyword>
<dbReference type="InterPro" id="IPR013087">
    <property type="entry name" value="Znf_C2H2_type"/>
</dbReference>
<dbReference type="PANTHER" id="PTHR24394">
    <property type="entry name" value="ZINC FINGER PROTEIN"/>
    <property type="match status" value="1"/>
</dbReference>
<evidence type="ECO:0000256" key="5">
    <source>
        <dbReference type="ARBA" id="ARBA00022833"/>
    </source>
</evidence>
<dbReference type="Gene3D" id="3.30.160.60">
    <property type="entry name" value="Classic Zinc Finger"/>
    <property type="match status" value="4"/>
</dbReference>
<reference evidence="11 12" key="1">
    <citation type="submission" date="2019-07" db="EMBL/GenBank/DDBJ databases">
        <title>Draft genome assembly of a fouling barnacle, Amphibalanus amphitrite (Darwin, 1854): The first reference genome for Thecostraca.</title>
        <authorList>
            <person name="Kim W."/>
        </authorList>
    </citation>
    <scope>NUCLEOTIDE SEQUENCE [LARGE SCALE GENOMIC DNA]</scope>
    <source>
        <strain evidence="11">SNU_AA5</strain>
        <tissue evidence="11">Soma without cirri and trophi</tissue>
    </source>
</reference>
<dbReference type="EMBL" id="VIIS01000601">
    <property type="protein sequence ID" value="KAF0307135.1"/>
    <property type="molecule type" value="Genomic_DNA"/>
</dbReference>